<evidence type="ECO:0000313" key="2">
    <source>
        <dbReference type="Proteomes" id="UP000030329"/>
    </source>
</evidence>
<dbReference type="GeneID" id="24405128"/>
<name>A0A0A0YQC1_9CAUD</name>
<sequence length="174" mass="19729">MTKENSKPTKSNFDLKKVKFDGKKVLVEYDYSHKRQDFNEKWTNGTKIPCVPHPDLIALFNQLREYVLKEFYVEPTVDNLSLVDITTVSLDDRKCVISANFNTLHGGIVNVNTSKIDLDDNETDLEAEIDAIVDAMIDEVFKLLFENKRADPTLFATEPEIGLNNSGSNLMKAV</sequence>
<dbReference type="RefSeq" id="YP_009140559.1">
    <property type="nucleotide sequence ID" value="NC_027125.1"/>
</dbReference>
<proteinExistence type="predicted"/>
<dbReference type="Proteomes" id="UP000030329">
    <property type="component" value="Segment"/>
</dbReference>
<keyword evidence="2" id="KW-1185">Reference proteome</keyword>
<evidence type="ECO:0000313" key="1">
    <source>
        <dbReference type="EMBL" id="AIX11913.1"/>
    </source>
</evidence>
<protein>
    <submittedName>
        <fullName evidence="1">Uncharacterized protein</fullName>
    </submittedName>
</protein>
<dbReference type="EMBL" id="KM873719">
    <property type="protein sequence ID" value="AIX11913.1"/>
    <property type="molecule type" value="Genomic_DNA"/>
</dbReference>
<dbReference type="OrthoDB" id="30508at10239"/>
<reference evidence="1 2" key="1">
    <citation type="journal article" date="2015" name="Front. Microbiol.">
        <title>The use of phage FCL-2 as an alternative to chemotherapy against columnaris disease in aquaculture.</title>
        <authorList>
            <person name="Laanto E."/>
            <person name="Bamford J.K."/>
            <person name="Ravantti J.J."/>
            <person name="Sundberg L.R."/>
        </authorList>
    </citation>
    <scope>NUCLEOTIDE SEQUENCE [LARGE SCALE GENOMIC DNA]</scope>
</reference>
<organism evidence="1 2">
    <name type="scientific">Flavobacterium phage FCL-2</name>
    <dbReference type="NCBI Taxonomy" id="908819"/>
    <lineage>
        <taxon>Viruses</taxon>
        <taxon>Duplodnaviria</taxon>
        <taxon>Heunggongvirae</taxon>
        <taxon>Uroviricota</taxon>
        <taxon>Caudoviricetes</taxon>
        <taxon>Ficleduovirus</taxon>
        <taxon>Ficleduovirus FCL2</taxon>
    </lineage>
</organism>
<dbReference type="KEGG" id="vg:24405128"/>
<accession>A0A0A0YQC1</accession>